<reference evidence="1 2" key="1">
    <citation type="submission" date="2017-10" db="EMBL/GenBank/DDBJ databases">
        <title>Coral associated bacteria.</title>
        <authorList>
            <person name="Wang X."/>
        </authorList>
    </citation>
    <scope>NUCLEOTIDE SEQUENCE [LARGE SCALE GENOMIC DNA]</scope>
    <source>
        <strain evidence="1 2">SCSIO 43005</strain>
    </source>
</reference>
<evidence type="ECO:0000313" key="2">
    <source>
        <dbReference type="Proteomes" id="UP000463949"/>
    </source>
</evidence>
<gene>
    <name evidence="1" type="ORF">CTT34_08875</name>
</gene>
<proteinExistence type="predicted"/>
<dbReference type="RefSeq" id="WP_159342101.1">
    <property type="nucleotide sequence ID" value="NZ_CP024621.1"/>
</dbReference>
<dbReference type="OrthoDB" id="6999740at2"/>
<sequence>MPAIDYLKQHELNAELKEDNRLRVWPKENITPSVRDWIKQHKEQLLTELNVVNVQPMMPKGIRLAWTIRVGDKRMTMAGIPYTRDQALRAAQARWPKHDVEIIESTNA</sequence>
<organism evidence="1 2">
    <name type="scientific">Vreelandella aquamarina</name>
    <dbReference type="NCBI Taxonomy" id="77097"/>
    <lineage>
        <taxon>Bacteria</taxon>
        <taxon>Pseudomonadati</taxon>
        <taxon>Pseudomonadota</taxon>
        <taxon>Gammaproteobacteria</taxon>
        <taxon>Oceanospirillales</taxon>
        <taxon>Halomonadaceae</taxon>
        <taxon>Vreelandella</taxon>
    </lineage>
</organism>
<dbReference type="Proteomes" id="UP000463949">
    <property type="component" value="Chromosome"/>
</dbReference>
<dbReference type="AlphaFoldDB" id="A0A857GKI7"/>
<dbReference type="KEGG" id="hmd:CTT34_08875"/>
<evidence type="ECO:0000313" key="1">
    <source>
        <dbReference type="EMBL" id="QHD49793.1"/>
    </source>
</evidence>
<name>A0A857GKI7_9GAMM</name>
<protein>
    <submittedName>
        <fullName evidence="1">Uncharacterized protein</fullName>
    </submittedName>
</protein>
<dbReference type="EMBL" id="CP024621">
    <property type="protein sequence ID" value="QHD49793.1"/>
    <property type="molecule type" value="Genomic_DNA"/>
</dbReference>
<accession>A0A857GKI7</accession>